<evidence type="ECO:0000256" key="7">
    <source>
        <dbReference type="RuleBase" id="RU363032"/>
    </source>
</evidence>
<feature type="region of interest" description="Disordered" evidence="8">
    <location>
        <begin position="1"/>
        <end position="20"/>
    </location>
</feature>
<evidence type="ECO:0000256" key="4">
    <source>
        <dbReference type="ARBA" id="ARBA00022692"/>
    </source>
</evidence>
<feature type="domain" description="ABC transmembrane type-1" evidence="9">
    <location>
        <begin position="95"/>
        <end position="308"/>
    </location>
</feature>
<keyword evidence="3" id="KW-1003">Cell membrane</keyword>
<reference evidence="10 11" key="2">
    <citation type="submission" date="2020-03" db="EMBL/GenBank/DDBJ databases">
        <authorList>
            <person name="Ichikawa N."/>
            <person name="Kimura A."/>
            <person name="Kitahashi Y."/>
            <person name="Uohara A."/>
        </authorList>
    </citation>
    <scope>NUCLEOTIDE SEQUENCE [LARGE SCALE GENOMIC DNA]</scope>
    <source>
        <strain evidence="10 11">NBRC 108638</strain>
    </source>
</reference>
<evidence type="ECO:0000256" key="1">
    <source>
        <dbReference type="ARBA" id="ARBA00004651"/>
    </source>
</evidence>
<keyword evidence="4 7" id="KW-0812">Transmembrane</keyword>
<keyword evidence="11" id="KW-1185">Reference proteome</keyword>
<comment type="subcellular location">
    <subcellularLocation>
        <location evidence="1 7">Cell membrane</location>
        <topology evidence="1 7">Multi-pass membrane protein</topology>
    </subcellularLocation>
</comment>
<comment type="caution">
    <text evidence="10">The sequence shown here is derived from an EMBL/GenBank/DDBJ whole genome shotgun (WGS) entry which is preliminary data.</text>
</comment>
<dbReference type="InterPro" id="IPR000515">
    <property type="entry name" value="MetI-like"/>
</dbReference>
<evidence type="ECO:0000259" key="9">
    <source>
        <dbReference type="PROSITE" id="PS50928"/>
    </source>
</evidence>
<dbReference type="InterPro" id="IPR035906">
    <property type="entry name" value="MetI-like_sf"/>
</dbReference>
<evidence type="ECO:0000256" key="3">
    <source>
        <dbReference type="ARBA" id="ARBA00022475"/>
    </source>
</evidence>
<evidence type="ECO:0000256" key="8">
    <source>
        <dbReference type="SAM" id="MobiDB-lite"/>
    </source>
</evidence>
<feature type="transmembrane region" description="Helical" evidence="7">
    <location>
        <begin position="132"/>
        <end position="153"/>
    </location>
</feature>
<dbReference type="Gene3D" id="1.10.3720.10">
    <property type="entry name" value="MetI-like"/>
    <property type="match status" value="1"/>
</dbReference>
<dbReference type="InterPro" id="IPR051393">
    <property type="entry name" value="ABC_transporter_permease"/>
</dbReference>
<keyword evidence="2 7" id="KW-0813">Transport</keyword>
<feature type="transmembrane region" description="Helical" evidence="7">
    <location>
        <begin position="35"/>
        <end position="62"/>
    </location>
</feature>
<accession>A0A6V8LDE8</accession>
<dbReference type="Proteomes" id="UP000482960">
    <property type="component" value="Unassembled WGS sequence"/>
</dbReference>
<dbReference type="PROSITE" id="PS50928">
    <property type="entry name" value="ABC_TM1"/>
    <property type="match status" value="1"/>
</dbReference>
<dbReference type="PANTHER" id="PTHR30193:SF1">
    <property type="entry name" value="ABC TRANSPORTER PERMEASE PROTEIN YESP-RELATED"/>
    <property type="match status" value="1"/>
</dbReference>
<feature type="transmembrane region" description="Helical" evidence="7">
    <location>
        <begin position="99"/>
        <end position="120"/>
    </location>
</feature>
<protein>
    <submittedName>
        <fullName evidence="10">Spermidine/putrescine ABC transporter permease</fullName>
    </submittedName>
</protein>
<evidence type="ECO:0000256" key="2">
    <source>
        <dbReference type="ARBA" id="ARBA00022448"/>
    </source>
</evidence>
<dbReference type="EMBL" id="BLPG01000001">
    <property type="protein sequence ID" value="GFJ95252.1"/>
    <property type="molecule type" value="Genomic_DNA"/>
</dbReference>
<dbReference type="SUPFAM" id="SSF161098">
    <property type="entry name" value="MetI-like"/>
    <property type="match status" value="1"/>
</dbReference>
<keyword evidence="5 7" id="KW-1133">Transmembrane helix</keyword>
<dbReference type="PANTHER" id="PTHR30193">
    <property type="entry name" value="ABC TRANSPORTER PERMEASE PROTEIN"/>
    <property type="match status" value="1"/>
</dbReference>
<feature type="transmembrane region" description="Helical" evidence="7">
    <location>
        <begin position="233"/>
        <end position="252"/>
    </location>
</feature>
<comment type="similarity">
    <text evidence="7">Belongs to the binding-protein-dependent transport system permease family.</text>
</comment>
<keyword evidence="6 7" id="KW-0472">Membrane</keyword>
<sequence length="323" mass="36036">MTDLAEAAPARAGAAPERPVSRLGGLRSRRRKEALWFYLFASPWIIGFLVFLFGPMIASIYLSLTDWDSFTAPNWVGLDNYRQLLTEDPVFWSSLWNTVYYAAVSVPLGLLLGLWLANLLNKHVRARKLFRTLIYLPTLVPLVAAAMVFKMVLAPSGAVNDLLGLVGISGPSWLLDPVWVKPSLILLSVWGVGSATVLLLAAMKGIPRELYEAAEVDGAGSIRQFWSITVPQLTPIIFFNLVMGLIGAFQVFSQVYVLTRGRTQAPEDASQTMVPYLFDQAFAFYHMGYASAISWLLFVVILGFTLIAFRTARRWVFYETEVK</sequence>
<dbReference type="AlphaFoldDB" id="A0A6V8LDE8"/>
<dbReference type="GO" id="GO:0005886">
    <property type="term" value="C:plasma membrane"/>
    <property type="evidence" value="ECO:0007669"/>
    <property type="project" value="UniProtKB-SubCell"/>
</dbReference>
<dbReference type="CDD" id="cd06261">
    <property type="entry name" value="TM_PBP2"/>
    <property type="match status" value="1"/>
</dbReference>
<dbReference type="GO" id="GO:0055085">
    <property type="term" value="P:transmembrane transport"/>
    <property type="evidence" value="ECO:0007669"/>
    <property type="project" value="InterPro"/>
</dbReference>
<feature type="transmembrane region" description="Helical" evidence="7">
    <location>
        <begin position="183"/>
        <end position="202"/>
    </location>
</feature>
<name>A0A6V8LDE8_9ACTN</name>
<dbReference type="RefSeq" id="WP_173082779.1">
    <property type="nucleotide sequence ID" value="NZ_BAABJB010000012.1"/>
</dbReference>
<evidence type="ECO:0000313" key="11">
    <source>
        <dbReference type="Proteomes" id="UP000482960"/>
    </source>
</evidence>
<proteinExistence type="inferred from homology"/>
<organism evidence="10 11">
    <name type="scientific">Phytohabitans rumicis</name>
    <dbReference type="NCBI Taxonomy" id="1076125"/>
    <lineage>
        <taxon>Bacteria</taxon>
        <taxon>Bacillati</taxon>
        <taxon>Actinomycetota</taxon>
        <taxon>Actinomycetes</taxon>
        <taxon>Micromonosporales</taxon>
        <taxon>Micromonosporaceae</taxon>
    </lineage>
</organism>
<evidence type="ECO:0000313" key="10">
    <source>
        <dbReference type="EMBL" id="GFJ95252.1"/>
    </source>
</evidence>
<feature type="transmembrane region" description="Helical" evidence="7">
    <location>
        <begin position="283"/>
        <end position="309"/>
    </location>
</feature>
<gene>
    <name evidence="10" type="ORF">Prum_088940</name>
</gene>
<evidence type="ECO:0000256" key="6">
    <source>
        <dbReference type="ARBA" id="ARBA00023136"/>
    </source>
</evidence>
<reference evidence="10 11" key="1">
    <citation type="submission" date="2020-03" db="EMBL/GenBank/DDBJ databases">
        <title>Whole genome shotgun sequence of Phytohabitans rumicis NBRC 108638.</title>
        <authorList>
            <person name="Komaki H."/>
            <person name="Tamura T."/>
        </authorList>
    </citation>
    <scope>NUCLEOTIDE SEQUENCE [LARGE SCALE GENOMIC DNA]</scope>
    <source>
        <strain evidence="10 11">NBRC 108638</strain>
    </source>
</reference>
<evidence type="ECO:0000256" key="5">
    <source>
        <dbReference type="ARBA" id="ARBA00022989"/>
    </source>
</evidence>
<dbReference type="Pfam" id="PF00528">
    <property type="entry name" value="BPD_transp_1"/>
    <property type="match status" value="1"/>
</dbReference>